<dbReference type="GO" id="GO:0008380">
    <property type="term" value="P:RNA splicing"/>
    <property type="evidence" value="ECO:0007669"/>
    <property type="project" value="UniProtKB-KW"/>
</dbReference>
<feature type="region of interest" description="Disordered" evidence="6">
    <location>
        <begin position="212"/>
        <end position="242"/>
    </location>
</feature>
<dbReference type="InterPro" id="IPR031801">
    <property type="entry name" value="VIR_N"/>
</dbReference>
<dbReference type="GO" id="GO:0006397">
    <property type="term" value="P:mRNA processing"/>
    <property type="evidence" value="ECO:0007669"/>
    <property type="project" value="UniProtKB-KW"/>
</dbReference>
<dbReference type="Pfam" id="PF15912">
    <property type="entry name" value="VIR_N"/>
    <property type="match status" value="1"/>
</dbReference>
<feature type="region of interest" description="Disordered" evidence="6">
    <location>
        <begin position="1"/>
        <end position="40"/>
    </location>
</feature>
<feature type="compositionally biased region" description="Polar residues" evidence="6">
    <location>
        <begin position="1856"/>
        <end position="1883"/>
    </location>
</feature>
<comment type="subcellular location">
    <subcellularLocation>
        <location evidence="1">Nucleus</location>
    </subcellularLocation>
</comment>
<keyword evidence="3" id="KW-0507">mRNA processing</keyword>
<evidence type="ECO:0000313" key="8">
    <source>
        <dbReference type="EMBL" id="CAG7819336.1"/>
    </source>
</evidence>
<evidence type="ECO:0000256" key="3">
    <source>
        <dbReference type="ARBA" id="ARBA00022664"/>
    </source>
</evidence>
<feature type="domain" description="Virilizer N-terminal" evidence="7">
    <location>
        <begin position="46"/>
        <end position="167"/>
    </location>
</feature>
<feature type="compositionally biased region" description="Acidic residues" evidence="6">
    <location>
        <begin position="306"/>
        <end position="320"/>
    </location>
</feature>
<feature type="compositionally biased region" description="Polar residues" evidence="6">
    <location>
        <begin position="1916"/>
        <end position="1925"/>
    </location>
</feature>
<name>A0A8J2KT38_9HEXA</name>
<organism evidence="8 9">
    <name type="scientific">Allacma fusca</name>
    <dbReference type="NCBI Taxonomy" id="39272"/>
    <lineage>
        <taxon>Eukaryota</taxon>
        <taxon>Metazoa</taxon>
        <taxon>Ecdysozoa</taxon>
        <taxon>Arthropoda</taxon>
        <taxon>Hexapoda</taxon>
        <taxon>Collembola</taxon>
        <taxon>Symphypleona</taxon>
        <taxon>Sminthuridae</taxon>
        <taxon>Allacma</taxon>
    </lineage>
</organism>
<evidence type="ECO:0000313" key="9">
    <source>
        <dbReference type="Proteomes" id="UP000708208"/>
    </source>
</evidence>
<dbReference type="PANTHER" id="PTHR23185">
    <property type="entry name" value="PROTEIN VIRILIZER HOMOLOG"/>
    <property type="match status" value="1"/>
</dbReference>
<accession>A0A8J2KT38</accession>
<dbReference type="PANTHER" id="PTHR23185:SF0">
    <property type="entry name" value="PROTEIN VIRILIZER HOMOLOG"/>
    <property type="match status" value="1"/>
</dbReference>
<proteinExistence type="inferred from homology"/>
<dbReference type="OrthoDB" id="2011702at2759"/>
<keyword evidence="5" id="KW-0539">Nucleus</keyword>
<evidence type="ECO:0000256" key="6">
    <source>
        <dbReference type="SAM" id="MobiDB-lite"/>
    </source>
</evidence>
<gene>
    <name evidence="8" type="ORF">AFUS01_LOCUS29794</name>
</gene>
<evidence type="ECO:0000259" key="7">
    <source>
        <dbReference type="Pfam" id="PF15912"/>
    </source>
</evidence>
<evidence type="ECO:0000256" key="4">
    <source>
        <dbReference type="ARBA" id="ARBA00023187"/>
    </source>
</evidence>
<feature type="compositionally biased region" description="Polar residues" evidence="6">
    <location>
        <begin position="1"/>
        <end position="26"/>
    </location>
</feature>
<dbReference type="GO" id="GO:0005634">
    <property type="term" value="C:nucleus"/>
    <property type="evidence" value="ECO:0007669"/>
    <property type="project" value="UniProtKB-SubCell"/>
</dbReference>
<feature type="compositionally biased region" description="Polar residues" evidence="6">
    <location>
        <begin position="321"/>
        <end position="342"/>
    </location>
</feature>
<feature type="compositionally biased region" description="Polar residues" evidence="6">
    <location>
        <begin position="355"/>
        <end position="372"/>
    </location>
</feature>
<evidence type="ECO:0000256" key="2">
    <source>
        <dbReference type="ARBA" id="ARBA00008371"/>
    </source>
</evidence>
<dbReference type="GO" id="GO:0003723">
    <property type="term" value="F:RNA binding"/>
    <property type="evidence" value="ECO:0007669"/>
    <property type="project" value="TreeGrafter"/>
</dbReference>
<dbReference type="EMBL" id="CAJVCH010447188">
    <property type="protein sequence ID" value="CAG7819336.1"/>
    <property type="molecule type" value="Genomic_DNA"/>
</dbReference>
<feature type="region of interest" description="Disordered" evidence="6">
    <location>
        <begin position="1766"/>
        <end position="1796"/>
    </location>
</feature>
<reference evidence="8" key="1">
    <citation type="submission" date="2021-06" db="EMBL/GenBank/DDBJ databases">
        <authorList>
            <person name="Hodson N. C."/>
            <person name="Mongue J. A."/>
            <person name="Jaron S. K."/>
        </authorList>
    </citation>
    <scope>NUCLEOTIDE SEQUENCE</scope>
</reference>
<comment type="caution">
    <text evidence="8">The sequence shown here is derived from an EMBL/GenBank/DDBJ whole genome shotgun (WGS) entry which is preliminary data.</text>
</comment>
<dbReference type="Proteomes" id="UP000708208">
    <property type="component" value="Unassembled WGS sequence"/>
</dbReference>
<evidence type="ECO:0000256" key="5">
    <source>
        <dbReference type="ARBA" id="ARBA00023242"/>
    </source>
</evidence>
<dbReference type="GO" id="GO:0036396">
    <property type="term" value="C:RNA N6-methyladenosine methyltransferase complex"/>
    <property type="evidence" value="ECO:0007669"/>
    <property type="project" value="TreeGrafter"/>
</dbReference>
<feature type="compositionally biased region" description="Basic and acidic residues" evidence="6">
    <location>
        <begin position="267"/>
        <end position="286"/>
    </location>
</feature>
<keyword evidence="4" id="KW-0508">mRNA splicing</keyword>
<comment type="similarity">
    <text evidence="2">Belongs to the vir family.</text>
</comment>
<dbReference type="InterPro" id="IPR026736">
    <property type="entry name" value="Virilizer"/>
</dbReference>
<keyword evidence="9" id="KW-1185">Reference proteome</keyword>
<feature type="compositionally biased region" description="Basic and acidic residues" evidence="6">
    <location>
        <begin position="1965"/>
        <end position="1980"/>
    </location>
</feature>
<protein>
    <recommendedName>
        <fullName evidence="7">Virilizer N-terminal domain-containing protein</fullName>
    </recommendedName>
</protein>
<evidence type="ECO:0000256" key="1">
    <source>
        <dbReference type="ARBA" id="ARBA00004123"/>
    </source>
</evidence>
<sequence>MEEVPKSTTMDTAASEKSSQNMEQDLNNVNNNGNKAEEKTKDEKVSELLFLGTFYHDSGDECHIDLIQFKGPVQITEIRVIPLGATVKLSNDSFQLGATNPSKLELEFFYNNLVEPENSTFGLIRKFDFDDKSNIQLLCNTAKIITDGIVVRGLYSTITLGCYGVHVDHVEVIATPEVKENDAKVDSDGREDLSPVVPSEIQIDAEKKLEDLKSPAIDELESEAEGKSLAIDNEPPDSMEVDRPQAIPTITTRVNFGSIGTGVGLGPDKKSSGLSDTPDKLDEFESKANTSPIPSSSPSVIRDTEDISDGEVPSTDEDMDNATSSGLIPVNSTIAKSPSDHSTPGPEIPPDRTGSRNGSRKTSLDTISPQRDQLSEPDGSVDDFPDPGFDLILSDEETPEFTDSDITEWREYLSNKTIKMFDPYSENFAIMPLQNFTVDCQFLKLLGKTLISSDAAVEKLNAAVDKFSISSFSTQSMEAWVETLETLNHLIPEILSTLQDGVRKENILNTLLFWAKKGTDLSVAASQPALPFKVRHIKAGIRLVQSLAISGPAVNEKLLVYPFSGNGSTPCSAQQNLLNLFMEKYVGVSSQLLILRAIDSTLCSKIGFRKFVSEKDEKGLTCFQTLIDFSLKAKFSVRVTFGLRSVLNKLKLMESIDILDTLVSQLISRTVCLDDMTIVDEFKNCMQFILNTANNVEQALAHPLRMFPVKALLEMPPNSFGLDPHSSFVKALEELKFMRICAVILCWKDVPVDIVSTFCDLILCLLNWEVGLIYLCNEGESTWTVIRALLAWEEEGNGTTALHASHCIEIMRCLDVITEASKIGALEDDEDVRSLQLLYSLMSSPVGRKALVDVLSLGSNITYLLKCIAPSESEPGYLHMNRNERSARKGYAVDILIAIIRYSESYNFLQQHGAHLHKFITSLREEGDSCEKLNDLLPFLKLTLNPLNFSYGGVEFVCETVKAKAMQLFQSYIAEDNWGFPPELITGVRILSALGVPGNVDDIKGTLHSSDADLHIKELKYELSLVKIHSMDCVSSFVKILSKICEEFSQPAIHAYSLVGSRGDAMISLVLPVIKLLRTIMTHVIQIRKTEFRDVTAIPALLQMHALMSSFPQSSMNHGKVLEINQNIIATLLAYTIPTLRLGEETEQELNKSTWTALVSETLKFTLTAPHTFVSGLTILSELLPLPLPMGAKYPLDKTECSEGVKLRKLWSAYLHSLSAQIQEMIGILCGSTHGRLLSVLKRVCLQLADLSPSTCLVVVRAILDSVMTSIESDFEQQAVEENSNPSSSVKAWVETAHGRPLIQCSAHSARLLGFLSTLVSNAAVIKGGLMQAIRAFSKVDEKYSDFLSLLCSVIASKPNQSTSIYHVQAQDHIVSIFQSLCDAQNNMLLPLFGRLETIAEPDIILANALPQRDSLNLICSALMGYLNTLEDRITTNGHVVEGVIRTFAILAETEYGFYQLRSVLEKYPRSLFNLTRVISKSEMENFEMGETLWPCINYLLEFLKSLITPKNESTNSLPPRLTTLRPEELRKCMGWNLIEALVSSNQPTINSVVPDEPMDVSTEELKIEIDTPAETIQKIDVDKDASELKEVNEKEELVKVEVKELKNEENPATLHPLIQLKTLLEKYMHSNDGEDQQGPLLTLSNYDPFELLQICDTIVSYIEDGKPEIHSAAAGAPTEATLPPPDLLTEVYAQRSVFVLLDKLNLDSLPSYWLTSVPPSFDLDVETSEADMIPCDVNSIVGSILSEVDLVVQIELLLKISMKGGEGKPDNSSPLVSHPNGDAQRKGGSLLGMPPRKMTFNTSLRGQSRAGFGRGLLPGPGRMGNIVFDPFRSRPPNTSRPPSLHVDDFVALETSGHNPTGSSPYNKAGMRTSNESFTSRTRASARGSPATRPYNSGPGPDRTRQFRSTPPVANYYQQSRNENNMPRGRYTFDRSPRGRGYAGNDRWSGDGRNIGSSSSAYGRQIDHMSRGSPYEDKFRSASAIPGSNRAGMPNRQPYIRNSYREAPMGRTGSNGSGVPSQRWRDKPRPFQR</sequence>
<feature type="compositionally biased region" description="Basic and acidic residues" evidence="6">
    <location>
        <begin position="2023"/>
        <end position="2033"/>
    </location>
</feature>
<feature type="region of interest" description="Disordered" evidence="6">
    <location>
        <begin position="256"/>
        <end position="390"/>
    </location>
</feature>
<feature type="region of interest" description="Disordered" evidence="6">
    <location>
        <begin position="1855"/>
        <end position="2033"/>
    </location>
</feature>